<evidence type="ECO:0000256" key="1">
    <source>
        <dbReference type="SAM" id="MobiDB-lite"/>
    </source>
</evidence>
<dbReference type="HOGENOM" id="CLU_647532_0_0_1"/>
<sequence>MTPVGVPDRRNAGSTNRTASIEPNTAYHSSSSISFHLLEYDARAVCLQVAVAGMQMLWAILEDLRLPTYVQMTSANTSALYVRVKTCDRCMRYFHDLQILLLSMYESKPDAIVACDIFTTCKYFCPLCTSQNMRSLHALFSRRVYQDGLQRIMIPDTKHIMDGWNIPNPGSGIQNYASVAFNTPSQEINTVEFYGELINENGHPSEIFCRLSDSIFFYIQANCPEHRDTNVIEPAKIAWYTTTLTGSPRENTNILVSYLSSLYSKANIPHMYNSAGEPTLDRRGFLHYLVQSARTDPESEHASVEKVIRLFRLQDPMTGFPFPLPVPRSALPATPDPRCANIMETWVAALRADIQRKRAGQVPNPQGQSNVTTGNANQAVISQMHRNEEAFMLAARLEDSRYRNAMYAIDSIGGGHRHRRNEWW</sequence>
<feature type="compositionally biased region" description="Polar residues" evidence="1">
    <location>
        <begin position="12"/>
        <end position="22"/>
    </location>
</feature>
<dbReference type="InterPro" id="IPR055936">
    <property type="entry name" value="DUF7514"/>
</dbReference>
<dbReference type="Proteomes" id="UP000054279">
    <property type="component" value="Unassembled WGS sequence"/>
</dbReference>
<evidence type="ECO:0000313" key="3">
    <source>
        <dbReference type="EMBL" id="KIJ27212.1"/>
    </source>
</evidence>
<feature type="region of interest" description="Disordered" evidence="1">
    <location>
        <begin position="1"/>
        <end position="22"/>
    </location>
</feature>
<proteinExistence type="predicted"/>
<gene>
    <name evidence="3" type="ORF">M422DRAFT_271644</name>
</gene>
<evidence type="ECO:0000313" key="4">
    <source>
        <dbReference type="Proteomes" id="UP000054279"/>
    </source>
</evidence>
<feature type="domain" description="DUF7514" evidence="2">
    <location>
        <begin position="195"/>
        <end position="345"/>
    </location>
</feature>
<evidence type="ECO:0000259" key="2">
    <source>
        <dbReference type="Pfam" id="PF24355"/>
    </source>
</evidence>
<organism evidence="3 4">
    <name type="scientific">Sphaerobolus stellatus (strain SS14)</name>
    <dbReference type="NCBI Taxonomy" id="990650"/>
    <lineage>
        <taxon>Eukaryota</taxon>
        <taxon>Fungi</taxon>
        <taxon>Dikarya</taxon>
        <taxon>Basidiomycota</taxon>
        <taxon>Agaricomycotina</taxon>
        <taxon>Agaricomycetes</taxon>
        <taxon>Phallomycetidae</taxon>
        <taxon>Geastrales</taxon>
        <taxon>Sphaerobolaceae</taxon>
        <taxon>Sphaerobolus</taxon>
    </lineage>
</organism>
<dbReference type="PANTHER" id="PTHR39611:SF2">
    <property type="entry name" value="HYDROXYPROLINE-RICH GLYCOPROTEIN DZ-HRGP"/>
    <property type="match status" value="1"/>
</dbReference>
<accession>A0A0C9UDP3</accession>
<dbReference type="EMBL" id="KN837343">
    <property type="protein sequence ID" value="KIJ27212.1"/>
    <property type="molecule type" value="Genomic_DNA"/>
</dbReference>
<dbReference type="OrthoDB" id="3268672at2759"/>
<dbReference type="PANTHER" id="PTHR39611">
    <property type="entry name" value="HYDROXYPROLINE-RICH GLYCOPROTEIN DZ-HRGP-RELATED"/>
    <property type="match status" value="1"/>
</dbReference>
<dbReference type="AlphaFoldDB" id="A0A0C9UDP3"/>
<keyword evidence="4" id="KW-1185">Reference proteome</keyword>
<reference evidence="3 4" key="1">
    <citation type="submission" date="2014-06" db="EMBL/GenBank/DDBJ databases">
        <title>Evolutionary Origins and Diversification of the Mycorrhizal Mutualists.</title>
        <authorList>
            <consortium name="DOE Joint Genome Institute"/>
            <consortium name="Mycorrhizal Genomics Consortium"/>
            <person name="Kohler A."/>
            <person name="Kuo A."/>
            <person name="Nagy L.G."/>
            <person name="Floudas D."/>
            <person name="Copeland A."/>
            <person name="Barry K.W."/>
            <person name="Cichocki N."/>
            <person name="Veneault-Fourrey C."/>
            <person name="LaButti K."/>
            <person name="Lindquist E.A."/>
            <person name="Lipzen A."/>
            <person name="Lundell T."/>
            <person name="Morin E."/>
            <person name="Murat C."/>
            <person name="Riley R."/>
            <person name="Ohm R."/>
            <person name="Sun H."/>
            <person name="Tunlid A."/>
            <person name="Henrissat B."/>
            <person name="Grigoriev I.V."/>
            <person name="Hibbett D.S."/>
            <person name="Martin F."/>
        </authorList>
    </citation>
    <scope>NUCLEOTIDE SEQUENCE [LARGE SCALE GENOMIC DNA]</scope>
    <source>
        <strain evidence="3 4">SS14</strain>
    </source>
</reference>
<protein>
    <recommendedName>
        <fullName evidence="2">DUF7514 domain-containing protein</fullName>
    </recommendedName>
</protein>
<name>A0A0C9UDP3_SPHS4</name>
<dbReference type="Pfam" id="PF24355">
    <property type="entry name" value="DUF7514"/>
    <property type="match status" value="1"/>
</dbReference>